<dbReference type="OrthoDB" id="2655295at2"/>
<evidence type="ECO:0000313" key="2">
    <source>
        <dbReference type="EMBL" id="ANU26117.1"/>
    </source>
</evidence>
<feature type="compositionally biased region" description="Low complexity" evidence="1">
    <location>
        <begin position="1"/>
        <end position="14"/>
    </location>
</feature>
<dbReference type="Pfam" id="PF13646">
    <property type="entry name" value="HEAT_2"/>
    <property type="match status" value="1"/>
</dbReference>
<dbReference type="Proteomes" id="UP000053354">
    <property type="component" value="Chromosome"/>
</dbReference>
<dbReference type="AlphaFoldDB" id="A0A1B1RYX0"/>
<dbReference type="RefSeq" id="WP_049694198.1">
    <property type="nucleotide sequence ID" value="NZ_CP016540.2"/>
</dbReference>
<dbReference type="KEGG" id="pll:I858_003605"/>
<dbReference type="EMBL" id="CP016540">
    <property type="protein sequence ID" value="ANU26117.1"/>
    <property type="molecule type" value="Genomic_DNA"/>
</dbReference>
<gene>
    <name evidence="2" type="ORF">I858_003605</name>
</gene>
<name>A0A1B1RYX0_9BACL</name>
<evidence type="ECO:0000256" key="1">
    <source>
        <dbReference type="SAM" id="MobiDB-lite"/>
    </source>
</evidence>
<dbReference type="STRING" id="1302659.I858_003605"/>
<proteinExistence type="predicted"/>
<feature type="region of interest" description="Disordered" evidence="1">
    <location>
        <begin position="1"/>
        <end position="26"/>
    </location>
</feature>
<sequence length="157" mass="18690">MTQTNNTNDNKTTNLPPNYDELKKAANRQANWKERLAAVEELGNWKSEPTIDLLTHRMNHDSVYQVQEAAYEKLKDFGEDVHMPERKKFDLIKDTSKVLVRIKKSLPVGHSYEEFKEKLQKMRSDIYDTYKGDKGEEFEEWLEEQWKAAPFKQPRRR</sequence>
<accession>A0A1B1RYX0</accession>
<reference evidence="2" key="1">
    <citation type="submission" date="2016-10" db="EMBL/GenBank/DDBJ databases">
        <authorList>
            <person name="See-Too W.S."/>
        </authorList>
    </citation>
    <scope>NUCLEOTIDE SEQUENCE</scope>
    <source>
        <strain evidence="2">L10.15</strain>
    </source>
</reference>
<protein>
    <submittedName>
        <fullName evidence="2">Esterase</fullName>
    </submittedName>
</protein>
<evidence type="ECO:0000313" key="3">
    <source>
        <dbReference type="Proteomes" id="UP000053354"/>
    </source>
</evidence>
<organism evidence="2 3">
    <name type="scientific">Planococcus versutus</name>
    <dbReference type="NCBI Taxonomy" id="1302659"/>
    <lineage>
        <taxon>Bacteria</taxon>
        <taxon>Bacillati</taxon>
        <taxon>Bacillota</taxon>
        <taxon>Bacilli</taxon>
        <taxon>Bacillales</taxon>
        <taxon>Caryophanaceae</taxon>
        <taxon>Planococcus</taxon>
    </lineage>
</organism>
<keyword evidence="3" id="KW-1185">Reference proteome</keyword>